<dbReference type="KEGG" id="bmei:Spa11_23170"/>
<gene>
    <name evidence="2" type="ORF">Spa11_23170</name>
</gene>
<dbReference type="EMBL" id="CP036349">
    <property type="protein sequence ID" value="QDV74118.1"/>
    <property type="molecule type" value="Genomic_DNA"/>
</dbReference>
<dbReference type="Pfam" id="PF13148">
    <property type="entry name" value="DUF3987"/>
    <property type="match status" value="1"/>
</dbReference>
<evidence type="ECO:0000313" key="2">
    <source>
        <dbReference type="EMBL" id="QDV74118.1"/>
    </source>
</evidence>
<dbReference type="RefSeq" id="WP_197529926.1">
    <property type="nucleotide sequence ID" value="NZ_CP036349.1"/>
</dbReference>
<feature type="compositionally biased region" description="Basic and acidic residues" evidence="1">
    <location>
        <begin position="163"/>
        <end position="172"/>
    </location>
</feature>
<feature type="region of interest" description="Disordered" evidence="1">
    <location>
        <begin position="156"/>
        <end position="229"/>
    </location>
</feature>
<dbReference type="AlphaFoldDB" id="A0A518K8J3"/>
<protein>
    <submittedName>
        <fullName evidence="2">Uncharacterized protein</fullName>
    </submittedName>
</protein>
<accession>A0A518K8J3</accession>
<sequence length="229" mass="25809">MAFCIFINPGDDRRVNLRCDHHKRLTAKLQAAIDRLYELHGANSSESEITPVVLTLSPGAKKLWVDFFTQHAEEQQALERDLGAAWSKLEGGTGRLALVLHMVDGTQGTDGPISQQSMQRAVKLMGWIKHETRRVYARLAESEDQRKDRELVERIQKNGGKINPREMQRGSREWPTADSAEGDLERLQGRGLREWEVNPPSGKGGRPGRVFYLKDHDGDVDGTYPPAEE</sequence>
<dbReference type="InterPro" id="IPR025048">
    <property type="entry name" value="DUF3987"/>
</dbReference>
<evidence type="ECO:0000256" key="1">
    <source>
        <dbReference type="SAM" id="MobiDB-lite"/>
    </source>
</evidence>
<name>A0A518K8J3_9BACT</name>
<reference evidence="2 3" key="1">
    <citation type="submission" date="2019-02" db="EMBL/GenBank/DDBJ databases">
        <title>Deep-cultivation of Planctomycetes and their phenomic and genomic characterization uncovers novel biology.</title>
        <authorList>
            <person name="Wiegand S."/>
            <person name="Jogler M."/>
            <person name="Boedeker C."/>
            <person name="Pinto D."/>
            <person name="Vollmers J."/>
            <person name="Rivas-Marin E."/>
            <person name="Kohn T."/>
            <person name="Peeters S.H."/>
            <person name="Heuer A."/>
            <person name="Rast P."/>
            <person name="Oberbeckmann S."/>
            <person name="Bunk B."/>
            <person name="Jeske O."/>
            <person name="Meyerdierks A."/>
            <person name="Storesund J.E."/>
            <person name="Kallscheuer N."/>
            <person name="Luecker S."/>
            <person name="Lage O.M."/>
            <person name="Pohl T."/>
            <person name="Merkel B.J."/>
            <person name="Hornburger P."/>
            <person name="Mueller R.-W."/>
            <person name="Bruemmer F."/>
            <person name="Labrenz M."/>
            <person name="Spormann A.M."/>
            <person name="Op den Camp H."/>
            <person name="Overmann J."/>
            <person name="Amann R."/>
            <person name="Jetten M.S.M."/>
            <person name="Mascher T."/>
            <person name="Medema M.H."/>
            <person name="Devos D.P."/>
            <person name="Kaster A.-K."/>
            <person name="Ovreas L."/>
            <person name="Rohde M."/>
            <person name="Galperin M.Y."/>
            <person name="Jogler C."/>
        </authorList>
    </citation>
    <scope>NUCLEOTIDE SEQUENCE [LARGE SCALE GENOMIC DNA]</scope>
    <source>
        <strain evidence="2 3">Spa11</strain>
    </source>
</reference>
<dbReference type="Proteomes" id="UP000316426">
    <property type="component" value="Chromosome"/>
</dbReference>
<evidence type="ECO:0000313" key="3">
    <source>
        <dbReference type="Proteomes" id="UP000316426"/>
    </source>
</evidence>
<proteinExistence type="predicted"/>
<feature type="compositionally biased region" description="Basic and acidic residues" evidence="1">
    <location>
        <begin position="183"/>
        <end position="196"/>
    </location>
</feature>
<organism evidence="2 3">
    <name type="scientific">Botrimarina mediterranea</name>
    <dbReference type="NCBI Taxonomy" id="2528022"/>
    <lineage>
        <taxon>Bacteria</taxon>
        <taxon>Pseudomonadati</taxon>
        <taxon>Planctomycetota</taxon>
        <taxon>Planctomycetia</taxon>
        <taxon>Pirellulales</taxon>
        <taxon>Lacipirellulaceae</taxon>
        <taxon>Botrimarina</taxon>
    </lineage>
</organism>
<keyword evidence="3" id="KW-1185">Reference proteome</keyword>